<comment type="pathway">
    <text evidence="1">Cofactor biosynthesis; thiamine diphosphate biosynthesis.</text>
</comment>
<organism evidence="8 9">
    <name type="scientific">Brucella pecoris</name>
    <dbReference type="NCBI Taxonomy" id="867683"/>
    <lineage>
        <taxon>Bacteria</taxon>
        <taxon>Pseudomonadati</taxon>
        <taxon>Pseudomonadota</taxon>
        <taxon>Alphaproteobacteria</taxon>
        <taxon>Hyphomicrobiales</taxon>
        <taxon>Brucellaceae</taxon>
        <taxon>Brucella/Ochrobactrum group</taxon>
        <taxon>Brucella</taxon>
    </lineage>
</organism>
<dbReference type="CDD" id="cd01169">
    <property type="entry name" value="HMPP_kinase"/>
    <property type="match status" value="1"/>
</dbReference>
<gene>
    <name evidence="8" type="ORF">GGQ79_001954</name>
</gene>
<keyword evidence="9" id="KW-1185">Reference proteome</keyword>
<evidence type="ECO:0000256" key="4">
    <source>
        <dbReference type="ARBA" id="ARBA00022741"/>
    </source>
</evidence>
<keyword evidence="5 8" id="KW-0418">Kinase</keyword>
<sequence>MMDQNDSFSRTKSNNGQMRSVPICVTPICVTIAGSDSGGGAGIQADLKTFSALGVYGASVIAAVTVQNTCTVSAVHDIPPAIVAGQIDAVFSDLDVAAVKIGMVSVPETIEAIARGLAHFSGPIVLDPVMVAKSGDRLLSENAIALLRQKLVPLATLLTPNRPEAACLLGSGLALDDEDAEQQGRALLELGAKAVLMKGGHAEGEICVDLLVRRDQPTLRVEARRILTANTHGTGCTLSSAIAAELARNLPLEKAVLAAHTYLQGAIRAADALKIGHGHGPVHHFHDLWKTRTEEIA</sequence>
<comment type="caution">
    <text evidence="8">The sequence shown here is derived from an EMBL/GenBank/DDBJ whole genome shotgun (WGS) entry which is preliminary data.</text>
</comment>
<dbReference type="Proteomes" id="UP000553980">
    <property type="component" value="Unassembled WGS sequence"/>
</dbReference>
<dbReference type="PANTHER" id="PTHR20858:SF17">
    <property type="entry name" value="HYDROXYMETHYLPYRIMIDINE_PHOSPHOMETHYLPYRIMIDINE KINASE THI20-RELATED"/>
    <property type="match status" value="1"/>
</dbReference>
<dbReference type="Gene3D" id="3.40.1190.20">
    <property type="match status" value="1"/>
</dbReference>
<evidence type="ECO:0000313" key="8">
    <source>
        <dbReference type="EMBL" id="MBB4093452.1"/>
    </source>
</evidence>
<dbReference type="SUPFAM" id="SSF53613">
    <property type="entry name" value="Ribokinase-like"/>
    <property type="match status" value="1"/>
</dbReference>
<dbReference type="PANTHER" id="PTHR20858">
    <property type="entry name" value="PHOSPHOMETHYLPYRIMIDINE KINASE"/>
    <property type="match status" value="1"/>
</dbReference>
<evidence type="ECO:0000256" key="5">
    <source>
        <dbReference type="ARBA" id="ARBA00022777"/>
    </source>
</evidence>
<dbReference type="GO" id="GO:0005829">
    <property type="term" value="C:cytosol"/>
    <property type="evidence" value="ECO:0007669"/>
    <property type="project" value="TreeGrafter"/>
</dbReference>
<dbReference type="EC" id="2.7.1.49" evidence="2"/>
<evidence type="ECO:0000313" key="9">
    <source>
        <dbReference type="Proteomes" id="UP000553980"/>
    </source>
</evidence>
<name>A0AB34YQ78_9HYPH</name>
<protein>
    <recommendedName>
        <fullName evidence="2">hydroxymethylpyrimidine kinase</fullName>
        <ecNumber evidence="2">2.7.1.49</ecNumber>
    </recommendedName>
</protein>
<dbReference type="GO" id="GO:0005524">
    <property type="term" value="F:ATP binding"/>
    <property type="evidence" value="ECO:0007669"/>
    <property type="project" value="UniProtKB-KW"/>
</dbReference>
<dbReference type="GO" id="GO:0008902">
    <property type="term" value="F:hydroxymethylpyrimidine kinase activity"/>
    <property type="evidence" value="ECO:0007669"/>
    <property type="project" value="UniProtKB-EC"/>
</dbReference>
<keyword evidence="3 8" id="KW-0808">Transferase</keyword>
<dbReference type="InterPro" id="IPR004399">
    <property type="entry name" value="HMP/HMP-P_kinase_dom"/>
</dbReference>
<keyword evidence="4" id="KW-0547">Nucleotide-binding</keyword>
<feature type="domain" description="Pyridoxamine kinase/Phosphomethylpyrimidine kinase" evidence="7">
    <location>
        <begin position="36"/>
        <end position="283"/>
    </location>
</feature>
<dbReference type="InterPro" id="IPR029056">
    <property type="entry name" value="Ribokinase-like"/>
</dbReference>
<dbReference type="FunFam" id="3.40.1190.20:FF:000003">
    <property type="entry name" value="Phosphomethylpyrimidine kinase ThiD"/>
    <property type="match status" value="1"/>
</dbReference>
<reference evidence="8 9" key="1">
    <citation type="submission" date="2020-08" db="EMBL/GenBank/DDBJ databases">
        <title>Genomic Encyclopedia of Type Strains, Phase IV (KMG-IV): sequencing the most valuable type-strain genomes for metagenomic binning, comparative biology and taxonomic classification.</title>
        <authorList>
            <person name="Goeker M."/>
        </authorList>
    </citation>
    <scope>NUCLEOTIDE SEQUENCE [LARGE SCALE GENOMIC DNA]</scope>
    <source>
        <strain evidence="8 9">DSM 23868</strain>
    </source>
</reference>
<accession>A0AB34YQ78</accession>
<dbReference type="Pfam" id="PF08543">
    <property type="entry name" value="Phos_pyr_kin"/>
    <property type="match status" value="1"/>
</dbReference>
<evidence type="ECO:0000256" key="2">
    <source>
        <dbReference type="ARBA" id="ARBA00012135"/>
    </source>
</evidence>
<evidence type="ECO:0000256" key="6">
    <source>
        <dbReference type="ARBA" id="ARBA00022840"/>
    </source>
</evidence>
<dbReference type="NCBIfam" id="TIGR00097">
    <property type="entry name" value="HMP-P_kinase"/>
    <property type="match status" value="1"/>
</dbReference>
<keyword evidence="6" id="KW-0067">ATP-binding</keyword>
<dbReference type="EMBL" id="JACIEX010000003">
    <property type="protein sequence ID" value="MBB4093452.1"/>
    <property type="molecule type" value="Genomic_DNA"/>
</dbReference>
<dbReference type="AlphaFoldDB" id="A0AB34YQ78"/>
<evidence type="ECO:0000256" key="1">
    <source>
        <dbReference type="ARBA" id="ARBA00004948"/>
    </source>
</evidence>
<proteinExistence type="predicted"/>
<dbReference type="InterPro" id="IPR013749">
    <property type="entry name" value="PM/HMP-P_kinase-1"/>
</dbReference>
<dbReference type="GO" id="GO:0009228">
    <property type="term" value="P:thiamine biosynthetic process"/>
    <property type="evidence" value="ECO:0007669"/>
    <property type="project" value="InterPro"/>
</dbReference>
<dbReference type="GO" id="GO:0008972">
    <property type="term" value="F:phosphomethylpyrimidine kinase activity"/>
    <property type="evidence" value="ECO:0007669"/>
    <property type="project" value="InterPro"/>
</dbReference>
<evidence type="ECO:0000259" key="7">
    <source>
        <dbReference type="Pfam" id="PF08543"/>
    </source>
</evidence>
<evidence type="ECO:0000256" key="3">
    <source>
        <dbReference type="ARBA" id="ARBA00022679"/>
    </source>
</evidence>